<dbReference type="RefSeq" id="XP_008716682.1">
    <property type="nucleotide sequence ID" value="XM_008718460.1"/>
</dbReference>
<comment type="cofactor">
    <cofactor evidence="1">
        <name>Mn(2+)</name>
        <dbReference type="ChEBI" id="CHEBI:29035"/>
    </cofactor>
</comment>
<dbReference type="Pfam" id="PF05026">
    <property type="entry name" value="DCP2"/>
    <property type="match status" value="1"/>
</dbReference>
<dbReference type="GeneID" id="19971453"/>
<keyword evidence="4" id="KW-0963">Cytoplasm</keyword>
<dbReference type="Gene3D" id="3.90.79.10">
    <property type="entry name" value="Nucleoside Triphosphate Pyrophosphohydrolase"/>
    <property type="match status" value="1"/>
</dbReference>
<dbReference type="VEuPathDB" id="FungiDB:HMPREF1541_04114"/>
<feature type="compositionally biased region" description="Basic and acidic residues" evidence="9">
    <location>
        <begin position="746"/>
        <end position="766"/>
    </location>
</feature>
<keyword evidence="5" id="KW-0479">Metal-binding</keyword>
<dbReference type="CDD" id="cd03672">
    <property type="entry name" value="NUDIX_Dcp2p_Nudt20"/>
    <property type="match status" value="1"/>
</dbReference>
<evidence type="ECO:0000256" key="1">
    <source>
        <dbReference type="ARBA" id="ARBA00001936"/>
    </source>
</evidence>
<dbReference type="PANTHER" id="PTHR23114">
    <property type="entry name" value="M7GPPPN-MRNA HYDROLASE"/>
    <property type="match status" value="1"/>
</dbReference>
<evidence type="ECO:0000256" key="4">
    <source>
        <dbReference type="ARBA" id="ARBA00022490"/>
    </source>
</evidence>
<accession>W2S297</accession>
<dbReference type="GO" id="GO:0140933">
    <property type="term" value="F:5'-(N(7)-methylguanosine 5'-triphospho)-[mRNA] hydrolase activity"/>
    <property type="evidence" value="ECO:0007669"/>
    <property type="project" value="InterPro"/>
</dbReference>
<feature type="compositionally biased region" description="Polar residues" evidence="9">
    <location>
        <begin position="633"/>
        <end position="651"/>
    </location>
</feature>
<dbReference type="InterPro" id="IPR020084">
    <property type="entry name" value="NUDIX_hydrolase_CS"/>
</dbReference>
<name>W2S297_CYPE1</name>
<evidence type="ECO:0000313" key="12">
    <source>
        <dbReference type="Proteomes" id="UP000030752"/>
    </source>
</evidence>
<evidence type="ECO:0000259" key="10">
    <source>
        <dbReference type="PROSITE" id="PS51462"/>
    </source>
</evidence>
<dbReference type="GO" id="GO:0000932">
    <property type="term" value="C:P-body"/>
    <property type="evidence" value="ECO:0007669"/>
    <property type="project" value="TreeGrafter"/>
</dbReference>
<keyword evidence="8" id="KW-0464">Manganese</keyword>
<protein>
    <recommendedName>
        <fullName evidence="10">Nudix hydrolase domain-containing protein</fullName>
    </recommendedName>
</protein>
<dbReference type="STRING" id="1220924.W2S297"/>
<dbReference type="GO" id="GO:0030145">
    <property type="term" value="F:manganese ion binding"/>
    <property type="evidence" value="ECO:0007669"/>
    <property type="project" value="InterPro"/>
</dbReference>
<evidence type="ECO:0000256" key="9">
    <source>
        <dbReference type="SAM" id="MobiDB-lite"/>
    </source>
</evidence>
<dbReference type="GO" id="GO:0000184">
    <property type="term" value="P:nuclear-transcribed mRNA catabolic process, nonsense-mediated decay"/>
    <property type="evidence" value="ECO:0007669"/>
    <property type="project" value="InterPro"/>
</dbReference>
<dbReference type="InterPro" id="IPR015797">
    <property type="entry name" value="NUDIX_hydrolase-like_dom_sf"/>
</dbReference>
<evidence type="ECO:0000256" key="7">
    <source>
        <dbReference type="ARBA" id="ARBA00022884"/>
    </source>
</evidence>
<dbReference type="EMBL" id="KB822719">
    <property type="protein sequence ID" value="ETN42173.1"/>
    <property type="molecule type" value="Genomic_DNA"/>
</dbReference>
<feature type="compositionally biased region" description="Polar residues" evidence="9">
    <location>
        <begin position="392"/>
        <end position="404"/>
    </location>
</feature>
<keyword evidence="12" id="KW-1185">Reference proteome</keyword>
<keyword evidence="6" id="KW-0378">Hydrolase</keyword>
<dbReference type="SMART" id="SM01125">
    <property type="entry name" value="DCP2"/>
    <property type="match status" value="1"/>
</dbReference>
<comment type="subcellular location">
    <subcellularLocation>
        <location evidence="2">Cytoplasm</location>
    </subcellularLocation>
</comment>
<dbReference type="AlphaFoldDB" id="W2S297"/>
<feature type="compositionally biased region" description="Polar residues" evidence="9">
    <location>
        <begin position="784"/>
        <end position="801"/>
    </location>
</feature>
<dbReference type="SUPFAM" id="SSF140586">
    <property type="entry name" value="Dcp2 domain-like"/>
    <property type="match status" value="1"/>
</dbReference>
<keyword evidence="7" id="KW-0694">RNA-binding</keyword>
<dbReference type="GO" id="GO:0000290">
    <property type="term" value="P:deadenylation-dependent decapping of nuclear-transcribed mRNA"/>
    <property type="evidence" value="ECO:0007669"/>
    <property type="project" value="InterPro"/>
</dbReference>
<feature type="region of interest" description="Disordered" evidence="9">
    <location>
        <begin position="441"/>
        <end position="466"/>
    </location>
</feature>
<dbReference type="OrthoDB" id="18996at2759"/>
<dbReference type="eggNOG" id="KOG2937">
    <property type="taxonomic scope" value="Eukaryota"/>
</dbReference>
<dbReference type="InterPro" id="IPR044099">
    <property type="entry name" value="Dcp2_NUDIX"/>
</dbReference>
<evidence type="ECO:0000256" key="2">
    <source>
        <dbReference type="ARBA" id="ARBA00004496"/>
    </source>
</evidence>
<dbReference type="Pfam" id="PF00293">
    <property type="entry name" value="NUDIX"/>
    <property type="match status" value="1"/>
</dbReference>
<dbReference type="FunFam" id="3.90.79.10:FF:000003">
    <property type="entry name" value="M7GpppN-mRNA hydrolase isoform 2"/>
    <property type="match status" value="1"/>
</dbReference>
<feature type="compositionally biased region" description="Basic and acidic residues" evidence="9">
    <location>
        <begin position="699"/>
        <end position="709"/>
    </location>
</feature>
<dbReference type="PROSITE" id="PS51462">
    <property type="entry name" value="NUDIX"/>
    <property type="match status" value="1"/>
</dbReference>
<dbReference type="FunFam" id="1.10.10.1050:FF:000003">
    <property type="entry name" value="Decapping enzyme Dcp2, putative"/>
    <property type="match status" value="1"/>
</dbReference>
<dbReference type="HOGENOM" id="CLU_008108_4_0_1"/>
<sequence>MQLEDWLDDLCVRFILNLPQEELASVERICFQVEEAQWFYEDFIRPLDASLPHLDLRNFSLRIFQHCPLFAQWSAQHYQTAFAEFMSYKQRVPVRGAIMLNDDMDEVVLVKGWKKSANWSFPRGKINKDEDDLDCAVREVYEETGLDLRSAGLVPERDQVKSIEMTMREQHMKLFVFRGIPRDTHFEARTRKEISKIEWYKLTDLPTFKKRNKHEGNGQEQPGISANKFYMVAPFLGHLKKWIAIQKKRDSRYSSNLAAPPLVAEESEMEVVPEQFQAVRPEVASDLPEVSSANADPTSQLKAMFNIPGVPPQLEPQPPPPTHMPQVDALKSNALLSLLRNGSAAELRASPQTPLDQVSFHQDPPQSPHRSHVAQHPSAVISPPPHFGVQSELPTSPPATQTLTVPARQPHQPPLSASFPFQLPVGAHGVAGPAAPMQPVRGGPDMIHQRHPEPERGLEAPPASALPQLTNHTKSLLDVFKGVASPPPPPPSVVPSRGKAPTQPPNSSQTLLNILRQPAPAPQTTQAPPPPQNTATTVVSPTESMMHDSNHAHQSNLLGLFGASKATAKPPSNPAELAATPAEHQPPDPNKSRLLALLQQDESAGFNKQRNSPKEGETAATIPGPLDQPNFEAISQKQEKNSNSMGRSPLTTHRKLYNPKEPAPVKILARPQTPKGVKSPQPAKAKMANQSPKRTPKASRKDKDKEQEPSKPAFQPQILRRPQTVDKSEPSPSTLVEGAAAMSREQSSEQEHVASERRASHPDSHKQALLSLFGGKMPPPPAKLSQQSSRVVSPLSTSQVLSPKDEVPVSAIEPVSTKSRVGSMASVGSGIAGQRPPTEKRTTGAENKAFLMNYLGRMASQDG</sequence>
<dbReference type="SUPFAM" id="SSF55811">
    <property type="entry name" value="Nudix"/>
    <property type="match status" value="1"/>
</dbReference>
<dbReference type="InParanoid" id="W2S297"/>
<organism evidence="11 12">
    <name type="scientific">Cyphellophora europaea (strain CBS 101466)</name>
    <name type="common">Phialophora europaea</name>
    <dbReference type="NCBI Taxonomy" id="1220924"/>
    <lineage>
        <taxon>Eukaryota</taxon>
        <taxon>Fungi</taxon>
        <taxon>Dikarya</taxon>
        <taxon>Ascomycota</taxon>
        <taxon>Pezizomycotina</taxon>
        <taxon>Eurotiomycetes</taxon>
        <taxon>Chaetothyriomycetidae</taxon>
        <taxon>Chaetothyriales</taxon>
        <taxon>Cyphellophoraceae</taxon>
        <taxon>Cyphellophora</taxon>
    </lineage>
</organism>
<feature type="region of interest" description="Disordered" evidence="9">
    <location>
        <begin position="605"/>
        <end position="808"/>
    </location>
</feature>
<evidence type="ECO:0000256" key="8">
    <source>
        <dbReference type="ARBA" id="ARBA00023211"/>
    </source>
</evidence>
<proteinExistence type="inferred from homology"/>
<gene>
    <name evidence="11" type="ORF">HMPREF1541_04114</name>
</gene>
<feature type="compositionally biased region" description="Polar residues" evidence="9">
    <location>
        <begin position="350"/>
        <end position="360"/>
    </location>
</feature>
<feature type="region of interest" description="Disordered" evidence="9">
    <location>
        <begin position="345"/>
        <end position="414"/>
    </location>
</feature>
<evidence type="ECO:0000256" key="5">
    <source>
        <dbReference type="ARBA" id="ARBA00022723"/>
    </source>
</evidence>
<feature type="region of interest" description="Disordered" evidence="9">
    <location>
        <begin position="480"/>
        <end position="540"/>
    </location>
</feature>
<dbReference type="PROSITE" id="PS00893">
    <property type="entry name" value="NUDIX_BOX"/>
    <property type="match status" value="1"/>
</dbReference>
<feature type="compositionally biased region" description="Basic and acidic residues" evidence="9">
    <location>
        <begin position="447"/>
        <end position="458"/>
    </location>
</feature>
<feature type="region of interest" description="Disordered" evidence="9">
    <location>
        <begin position="826"/>
        <end position="846"/>
    </location>
</feature>
<dbReference type="Gene3D" id="1.10.10.1050">
    <property type="entry name" value="Dcp2, box A domain"/>
    <property type="match status" value="1"/>
</dbReference>
<comment type="similarity">
    <text evidence="3">Belongs to the Nudix hydrolase family. DCP2 subfamily.</text>
</comment>
<reference evidence="11 12" key="1">
    <citation type="submission" date="2013-03" db="EMBL/GenBank/DDBJ databases">
        <title>The Genome Sequence of Phialophora europaea CBS 101466.</title>
        <authorList>
            <consortium name="The Broad Institute Genomics Platform"/>
            <person name="Cuomo C."/>
            <person name="de Hoog S."/>
            <person name="Gorbushina A."/>
            <person name="Walker B."/>
            <person name="Young S.K."/>
            <person name="Zeng Q."/>
            <person name="Gargeya S."/>
            <person name="Fitzgerald M."/>
            <person name="Haas B."/>
            <person name="Abouelleil A."/>
            <person name="Allen A.W."/>
            <person name="Alvarado L."/>
            <person name="Arachchi H.M."/>
            <person name="Berlin A.M."/>
            <person name="Chapman S.B."/>
            <person name="Gainer-Dewar J."/>
            <person name="Goldberg J."/>
            <person name="Griggs A."/>
            <person name="Gujja S."/>
            <person name="Hansen M."/>
            <person name="Howarth C."/>
            <person name="Imamovic A."/>
            <person name="Ireland A."/>
            <person name="Larimer J."/>
            <person name="McCowan C."/>
            <person name="Murphy C."/>
            <person name="Pearson M."/>
            <person name="Poon T.W."/>
            <person name="Priest M."/>
            <person name="Roberts A."/>
            <person name="Saif S."/>
            <person name="Shea T."/>
            <person name="Sisk P."/>
            <person name="Sykes S."/>
            <person name="Wortman J."/>
            <person name="Nusbaum C."/>
            <person name="Birren B."/>
        </authorList>
    </citation>
    <scope>NUCLEOTIDE SEQUENCE [LARGE SCALE GENOMIC DNA]</scope>
    <source>
        <strain evidence="11 12">CBS 101466</strain>
    </source>
</reference>
<dbReference type="PANTHER" id="PTHR23114:SF17">
    <property type="entry name" value="M7GPPPN-MRNA HYDROLASE"/>
    <property type="match status" value="1"/>
</dbReference>
<dbReference type="InterPro" id="IPR036189">
    <property type="entry name" value="DCP2_BoxA_sf"/>
</dbReference>
<evidence type="ECO:0000313" key="11">
    <source>
        <dbReference type="EMBL" id="ETN42173.1"/>
    </source>
</evidence>
<dbReference type="GO" id="GO:0003723">
    <property type="term" value="F:RNA binding"/>
    <property type="evidence" value="ECO:0007669"/>
    <property type="project" value="UniProtKB-KW"/>
</dbReference>
<feature type="region of interest" description="Disordered" evidence="9">
    <location>
        <begin position="564"/>
        <end position="591"/>
    </location>
</feature>
<feature type="domain" description="Nudix hydrolase" evidence="10">
    <location>
        <begin position="90"/>
        <end position="226"/>
    </location>
</feature>
<evidence type="ECO:0000256" key="6">
    <source>
        <dbReference type="ARBA" id="ARBA00022801"/>
    </source>
</evidence>
<dbReference type="InterPro" id="IPR007722">
    <property type="entry name" value="DCP2_BoxA"/>
</dbReference>
<evidence type="ECO:0000256" key="3">
    <source>
        <dbReference type="ARBA" id="ARBA00005279"/>
    </source>
</evidence>
<dbReference type="InterPro" id="IPR000086">
    <property type="entry name" value="NUDIX_hydrolase_dom"/>
</dbReference>
<dbReference type="Proteomes" id="UP000030752">
    <property type="component" value="Unassembled WGS sequence"/>
</dbReference>